<reference evidence="2 3" key="1">
    <citation type="journal article" date="2018" name="Sci. Rep.">
        <title>Characterisation of pathogen-specific regions and novel effector candidates in Fusarium oxysporum f. sp. cepae.</title>
        <authorList>
            <person name="Armitage A.D."/>
            <person name="Taylor A."/>
            <person name="Sobczyk M.K."/>
            <person name="Baxter L."/>
            <person name="Greenfield B.P."/>
            <person name="Bates H.J."/>
            <person name="Wilson F."/>
            <person name="Jackson A.C."/>
            <person name="Ott S."/>
            <person name="Harrison R.J."/>
            <person name="Clarkson J.P."/>
        </authorList>
    </citation>
    <scope>NUCLEOTIDE SEQUENCE [LARGE SCALE GENOMIC DNA]</scope>
    <source>
        <strain evidence="2 3">Fo_A13</strain>
    </source>
</reference>
<feature type="compositionally biased region" description="Polar residues" evidence="1">
    <location>
        <begin position="98"/>
        <end position="112"/>
    </location>
</feature>
<evidence type="ECO:0000313" key="3">
    <source>
        <dbReference type="Proteomes" id="UP000285084"/>
    </source>
</evidence>
<feature type="region of interest" description="Disordered" evidence="1">
    <location>
        <begin position="216"/>
        <end position="252"/>
    </location>
</feature>
<accession>A0A420M6L4</accession>
<proteinExistence type="predicted"/>
<dbReference type="Proteomes" id="UP000285084">
    <property type="component" value="Unassembled WGS sequence"/>
</dbReference>
<protein>
    <submittedName>
        <fullName evidence="2">Uncharacterized protein</fullName>
    </submittedName>
</protein>
<evidence type="ECO:0000313" key="2">
    <source>
        <dbReference type="EMBL" id="RKK50819.1"/>
    </source>
</evidence>
<organism evidence="2 3">
    <name type="scientific">Fusarium oxysporum</name>
    <name type="common">Fusarium vascular wilt</name>
    <dbReference type="NCBI Taxonomy" id="5507"/>
    <lineage>
        <taxon>Eukaryota</taxon>
        <taxon>Fungi</taxon>
        <taxon>Dikarya</taxon>
        <taxon>Ascomycota</taxon>
        <taxon>Pezizomycotina</taxon>
        <taxon>Sordariomycetes</taxon>
        <taxon>Hypocreomycetidae</taxon>
        <taxon>Hypocreales</taxon>
        <taxon>Nectriaceae</taxon>
        <taxon>Fusarium</taxon>
        <taxon>Fusarium oxysporum species complex</taxon>
    </lineage>
</organism>
<sequence>MPAVSPPPEEATSTTKDDVDSASLPVPDNSDAPAATMGLTTRTRSYNTRKNGGARQKVAPSIGPSVSEGDSSLKRKRQPDKDDERNIKQEKKTPRVSARQTPSSPGNANFDSVRSLPAPCTRSGDLLQHSSEKDVISSRKAIESQYKNIRLDVSRPSARVMLRRHPSRRGLWACLILVPQDQADMSFDTMVNRFIMPAFVQLANRRGTGNIREGQAALENAQPPVNTRSSLNNAGEGEGEMEKEQFENTEGQ</sequence>
<feature type="region of interest" description="Disordered" evidence="1">
    <location>
        <begin position="1"/>
        <end position="133"/>
    </location>
</feature>
<comment type="caution">
    <text evidence="2">The sequence shown here is derived from an EMBL/GenBank/DDBJ whole genome shotgun (WGS) entry which is preliminary data.</text>
</comment>
<feature type="compositionally biased region" description="Polar residues" evidence="1">
    <location>
        <begin position="38"/>
        <end position="50"/>
    </location>
</feature>
<name>A0A420M6L4_FUSOX</name>
<feature type="compositionally biased region" description="Polar residues" evidence="1">
    <location>
        <begin position="223"/>
        <end position="233"/>
    </location>
</feature>
<dbReference type="AlphaFoldDB" id="A0A420M6L4"/>
<evidence type="ECO:0000256" key="1">
    <source>
        <dbReference type="SAM" id="MobiDB-lite"/>
    </source>
</evidence>
<feature type="compositionally biased region" description="Basic and acidic residues" evidence="1">
    <location>
        <begin position="79"/>
        <end position="93"/>
    </location>
</feature>
<gene>
    <name evidence="2" type="ORF">BFJ69_g18008</name>
</gene>
<dbReference type="VEuPathDB" id="FungiDB:HZS61_011200"/>
<dbReference type="EMBL" id="MRCX01001298">
    <property type="protein sequence ID" value="RKK50819.1"/>
    <property type="molecule type" value="Genomic_DNA"/>
</dbReference>